<accession>A0A922A612</accession>
<sequence>MRKKRLWPRRNHVLHQRKEFPLPSLKTTLAAPQRLRHSPIHHTAERMQACSTTTIALDSTILRDDLTVGNALKLPPTCSLLLLSCFSSFSCYVT</sequence>
<evidence type="ECO:0000313" key="1">
    <source>
        <dbReference type="EMBL" id="KAG6671747.1"/>
    </source>
</evidence>
<name>A0A922A612_CARIL</name>
<organism evidence="1 2">
    <name type="scientific">Carya illinoinensis</name>
    <name type="common">Pecan</name>
    <dbReference type="NCBI Taxonomy" id="32201"/>
    <lineage>
        <taxon>Eukaryota</taxon>
        <taxon>Viridiplantae</taxon>
        <taxon>Streptophyta</taxon>
        <taxon>Embryophyta</taxon>
        <taxon>Tracheophyta</taxon>
        <taxon>Spermatophyta</taxon>
        <taxon>Magnoliopsida</taxon>
        <taxon>eudicotyledons</taxon>
        <taxon>Gunneridae</taxon>
        <taxon>Pentapetalae</taxon>
        <taxon>rosids</taxon>
        <taxon>fabids</taxon>
        <taxon>Fagales</taxon>
        <taxon>Juglandaceae</taxon>
        <taxon>Carya</taxon>
    </lineage>
</organism>
<evidence type="ECO:0000313" key="2">
    <source>
        <dbReference type="Proteomes" id="UP000811246"/>
    </source>
</evidence>
<gene>
    <name evidence="1" type="ORF">I3842_16G019900</name>
</gene>
<proteinExistence type="predicted"/>
<dbReference type="EMBL" id="CM031840">
    <property type="protein sequence ID" value="KAG6671747.1"/>
    <property type="molecule type" value="Genomic_DNA"/>
</dbReference>
<dbReference type="Proteomes" id="UP000811246">
    <property type="component" value="Chromosome 16"/>
</dbReference>
<comment type="caution">
    <text evidence="1">The sequence shown here is derived from an EMBL/GenBank/DDBJ whole genome shotgun (WGS) entry which is preliminary data.</text>
</comment>
<dbReference type="AlphaFoldDB" id="A0A922A612"/>
<reference evidence="1" key="1">
    <citation type="submission" date="2021-01" db="EMBL/GenBank/DDBJ databases">
        <authorList>
            <person name="Lovell J.T."/>
            <person name="Bentley N."/>
            <person name="Bhattarai G."/>
            <person name="Jenkins J.W."/>
            <person name="Sreedasyam A."/>
            <person name="Alarcon Y."/>
            <person name="Bock C."/>
            <person name="Boston L."/>
            <person name="Carlson J."/>
            <person name="Cervantes K."/>
            <person name="Clermont K."/>
            <person name="Krom N."/>
            <person name="Kubenka K."/>
            <person name="Mamidi S."/>
            <person name="Mattison C."/>
            <person name="Monteros M."/>
            <person name="Pisani C."/>
            <person name="Plott C."/>
            <person name="Rajasekar S."/>
            <person name="Rhein H.S."/>
            <person name="Rohla C."/>
            <person name="Song M."/>
            <person name="Hilaire R.S."/>
            <person name="Shu S."/>
            <person name="Wells L."/>
            <person name="Wang X."/>
            <person name="Webber J."/>
            <person name="Heerema R.J."/>
            <person name="Klein P."/>
            <person name="Conner P."/>
            <person name="Grauke L."/>
            <person name="Grimwood J."/>
            <person name="Schmutz J."/>
            <person name="Randall J.J."/>
        </authorList>
    </citation>
    <scope>NUCLEOTIDE SEQUENCE</scope>
    <source>
        <tissue evidence="1">Leaf</tissue>
    </source>
</reference>
<protein>
    <submittedName>
        <fullName evidence="1">Uncharacterized protein</fullName>
    </submittedName>
</protein>